<reference evidence="104 105" key="16">
    <citation type="submission" date="2018-08" db="EMBL/GenBank/DDBJ databases">
        <authorList>
            <consortium name="NARMS: The National Antimicrobial Resistance Monitoring System"/>
        </authorList>
    </citation>
    <scope>NUCLEOTIDE SEQUENCE [LARGE SCALE GENOMIC DNA]</scope>
    <source>
        <strain evidence="10 103">CVM N19EC0596</strain>
        <strain evidence="6 104">FSIS11705178</strain>
        <strain evidence="4 105">FSIS11706358</strain>
        <strain evidence="5 101">FSIS11919500</strain>
    </source>
</reference>
<dbReference type="Proteomes" id="UP000640866">
    <property type="component" value="Unassembled WGS sequence"/>
</dbReference>
<dbReference type="Gene3D" id="3.40.1190.10">
    <property type="entry name" value="Mur-like, catalytic domain"/>
    <property type="match status" value="1"/>
</dbReference>
<dbReference type="EMBL" id="CP070393">
    <property type="protein sequence ID" value="QRZ96463.1"/>
    <property type="molecule type" value="Genomic_DNA"/>
</dbReference>
<evidence type="ECO:0000313" key="107">
    <source>
        <dbReference type="Proteomes" id="UP000581425"/>
    </source>
</evidence>
<reference evidence="24 108" key="39">
    <citation type="submission" date="2021-01" db="EMBL/GenBank/DDBJ databases">
        <title>Genomes of Escherichia coli STEC strains from raw meat-based diets for companion animals.</title>
        <authorList>
            <person name="Stevens M.J.A."/>
            <person name="Stephan R."/>
        </authorList>
    </citation>
    <scope>NUCLEOTIDE SEQUENCE [LARGE SCALE GENOMIC DNA]</scope>
    <source>
        <strain evidence="24 108">LSC1-58</strain>
    </source>
</reference>
<reference evidence="34 87" key="26">
    <citation type="submission" date="2019-12" db="EMBL/GenBank/DDBJ databases">
        <title>Enteriobacteria Tanzani isolates_10434.</title>
        <authorList>
            <person name="Subbiah M."/>
            <person name="Call D."/>
        </authorList>
    </citation>
    <scope>NUCLEOTIDE SEQUENCE [LARGE SCALE GENOMIC DNA]</scope>
    <source>
        <strain evidence="34 87">10434wG3</strain>
    </source>
</reference>
<dbReference type="Proteomes" id="UP000534332">
    <property type="component" value="Unassembled WGS sequence"/>
</dbReference>
<evidence type="ECO:0000313" key="8">
    <source>
        <dbReference type="EMBL" id="EFH0363677.1"/>
    </source>
</evidence>
<reference evidence="28 84" key="21">
    <citation type="journal article" date="2019" name="Environ. Health Perspect.">
        <title>Inter-host Transmission of Carbapenemase-Producing Escherichia coli among Humans and Backyard Animals.</title>
        <authorList>
            <person name="Li J."/>
            <person name="Bi Z."/>
            <person name="Ma S."/>
            <person name="Chen B."/>
            <person name="Cai C."/>
            <person name="He J."/>
            <person name="Schwarz S."/>
            <person name="Sun C."/>
            <person name="Zhou Y."/>
            <person name="Yin J."/>
            <person name="Hulth A."/>
            <person name="Wang Y."/>
            <person name="Shen Z."/>
            <person name="Wang S."/>
            <person name="Wu C."/>
            <person name="Nilsson L.E."/>
            <person name="Walsh T.R."/>
            <person name="Borjesson S."/>
            <person name="Shen J."/>
            <person name="Sun Q."/>
            <person name="Wang Y."/>
        </authorList>
    </citation>
    <scope>NUCLEOTIDE SEQUENCE [LARGE SCALE GENOMIC DNA]</scope>
    <source>
        <strain evidence="28 84">A016f</strain>
    </source>
</reference>
<evidence type="ECO:0000313" key="24">
    <source>
        <dbReference type="EMBL" id="MBL6234568.1"/>
    </source>
</evidence>
<evidence type="ECO:0000313" key="20">
    <source>
        <dbReference type="EMBL" id="KNF69204.1"/>
    </source>
</evidence>
<evidence type="ECO:0000313" key="44">
    <source>
        <dbReference type="EMBL" id="PZZ72795.1"/>
    </source>
</evidence>
<evidence type="ECO:0000313" key="32">
    <source>
        <dbReference type="EMBL" id="MWT84067.1"/>
    </source>
</evidence>
<evidence type="ECO:0000313" key="45">
    <source>
        <dbReference type="EMBL" id="QLG56211.1"/>
    </source>
</evidence>
<dbReference type="Proteomes" id="UP000480485">
    <property type="component" value="Unassembled WGS sequence"/>
</dbReference>
<dbReference type="Proteomes" id="UP000436482">
    <property type="component" value="Unassembled WGS sequence"/>
</dbReference>
<dbReference type="EMBL" id="DADUEU010000006">
    <property type="protein sequence ID" value="HBB1572543.1"/>
    <property type="molecule type" value="Genomic_DNA"/>
</dbReference>
<reference evidence="1 67" key="9">
    <citation type="submission" date="2017-10" db="EMBL/GenBank/DDBJ databases">
        <title>Genome and in vitro analysis of Escherichia coli resistant to antibiotic.</title>
        <authorList>
            <person name="Pereira U.P."/>
            <person name="Facimoto C.T."/>
            <person name="Campos P.A."/>
            <person name="Araujo B.F."/>
            <person name="Royer S."/>
            <person name="Goncalves I.R."/>
            <person name="Ferreira M.L."/>
            <person name="Gontijo P."/>
            <person name="Ribas R.M."/>
        </authorList>
    </citation>
    <scope>NUCLEOTIDE SEQUENCE [LARGE SCALE GENOMIC DNA]</scope>
    <source>
        <strain evidence="1 67">UFU_EC98</strain>
    </source>
</reference>
<evidence type="ECO:0000313" key="27">
    <source>
        <dbReference type="EMBL" id="MDA4179815.1"/>
    </source>
</evidence>
<dbReference type="Proteomes" id="UP000528504">
    <property type="component" value="Unassembled WGS sequence"/>
</dbReference>
<evidence type="ECO:0000313" key="63">
    <source>
        <dbReference type="Proteomes" id="UP000050556"/>
    </source>
</evidence>
<evidence type="ECO:0000313" key="36">
    <source>
        <dbReference type="EMBL" id="NEM85701.1"/>
    </source>
</evidence>
<reference evidence="15" key="44">
    <citation type="submission" date="2024-02" db="EMBL/GenBank/DDBJ databases">
        <authorList>
            <consortium name="Clinical and Environmental Microbiology Branch: Whole genome sequencing antimicrobial resistance pathogens in the healthcare setting"/>
        </authorList>
    </citation>
    <scope>NUCLEOTIDE SEQUENCE</scope>
    <source>
        <strain evidence="15">2023CK-00345</strain>
    </source>
</reference>
<reference evidence="97 98" key="18">
    <citation type="submission" date="2018-08" db="EMBL/GenBank/DDBJ databases">
        <authorList>
            <consortium name="GenomeTrakr network: Whole genome sequencing for foodborne pathogen traceback"/>
        </authorList>
    </citation>
    <scope>NUCLEOTIDE SEQUENCE [LARGE SCALE GENOMIC DNA]</scope>
    <source>
        <strain evidence="3 97">AZ-TG102963</strain>
        <strain evidence="14 98">AZ-TG60901</strain>
        <strain evidence="13 106">AZ-TG73583</strain>
        <strain evidence="11 99">PSU-2072</strain>
        <strain evidence="9 100">PSU-2243</strain>
    </source>
</reference>
<reference evidence="26" key="43">
    <citation type="submission" date="2023-06" db="EMBL/GenBank/DDBJ databases">
        <title>Deciphering the underlying mechanisms mediating the transmission of blaNDM gene from human to animals in China.</title>
        <authorList>
            <person name="Chen K."/>
            <person name="Chen S."/>
        </authorList>
    </citation>
    <scope>NUCLEOTIDE SEQUENCE</scope>
    <source>
        <strain evidence="26">1199</strain>
    </source>
</reference>
<evidence type="ECO:0000313" key="57">
    <source>
        <dbReference type="EMBL" id="TXQ34964.1"/>
    </source>
</evidence>
<evidence type="ECO:0000313" key="52">
    <source>
        <dbReference type="EMBL" id="STM22215.1"/>
    </source>
</evidence>
<dbReference type="EMBL" id="LGZN01000027">
    <property type="protein sequence ID" value="KNF69204.1"/>
    <property type="molecule type" value="Genomic_DNA"/>
</dbReference>
<dbReference type="EMBL" id="AP018802">
    <property type="protein sequence ID" value="BBF55036.1"/>
    <property type="molecule type" value="Genomic_DNA"/>
</dbReference>
<dbReference type="EMBL" id="AASEPP010000014">
    <property type="protein sequence ID" value="EFC2246363.1"/>
    <property type="molecule type" value="Genomic_DNA"/>
</dbReference>
<dbReference type="AlphaFoldDB" id="A0A024LAT8"/>
<evidence type="ECO:0000313" key="101">
    <source>
        <dbReference type="Proteomes" id="UP000531916"/>
    </source>
</evidence>
<dbReference type="EMBL" id="MPGR01000001">
    <property type="protein sequence ID" value="OKB74111.1"/>
    <property type="molecule type" value="Genomic_DNA"/>
</dbReference>
<reference evidence="45" key="35">
    <citation type="submission" date="2020-06" db="EMBL/GenBank/DDBJ databases">
        <authorList>
            <person name="Ramsay J.P."/>
            <person name="Colombi E."/>
            <person name="Mowlaboccus S."/>
        </authorList>
    </citation>
    <scope>NUCLEOTIDE SEQUENCE</scope>
    <source>
        <strain evidence="45">EC2</strain>
    </source>
</reference>
<evidence type="ECO:0000313" key="59">
    <source>
        <dbReference type="EMBL" id="VCY85063.1"/>
    </source>
</evidence>
<dbReference type="OMA" id="HRWPLFS"/>
<evidence type="ECO:0000313" key="46">
    <source>
        <dbReference type="EMBL" id="QOY30985.1"/>
    </source>
</evidence>
<accession>A0A024LAT8</accession>
<dbReference type="EMBL" id="UGDD01000002">
    <property type="protein sequence ID" value="STJ53269.1"/>
    <property type="molecule type" value="Genomic_DNA"/>
</dbReference>
<evidence type="ECO:0000313" key="26">
    <source>
        <dbReference type="EMBL" id="MCV5622478.1"/>
    </source>
</evidence>
<dbReference type="EMBL" id="UGDC01000003">
    <property type="protein sequence ID" value="STJ78937.1"/>
    <property type="molecule type" value="Genomic_DNA"/>
</dbReference>
<dbReference type="Pfam" id="PF19842">
    <property type="entry name" value="YqeC"/>
    <property type="match status" value="1"/>
</dbReference>
<dbReference type="EMBL" id="UWXJ01000001">
    <property type="protein sequence ID" value="VCY85063.1"/>
    <property type="molecule type" value="Genomic_DNA"/>
</dbReference>
<dbReference type="Proteomes" id="UP000441160">
    <property type="component" value="Unassembled WGS sequence"/>
</dbReference>
<dbReference type="EMBL" id="RYCF01000008">
    <property type="protein sequence ID" value="MQK23548.1"/>
    <property type="molecule type" value="Genomic_DNA"/>
</dbReference>
<reference evidence="60" key="42">
    <citation type="journal article" date="2023" name="Front. Microbiol.">
        <title>Virotyping and genetic antimicrobial susceptibility testing of porcine ETEC/STEC strains and associated plasmid types.</title>
        <authorList>
            <person name="Vereecke N."/>
            <person name="Van Hoorde S."/>
            <person name="Sperling D."/>
            <person name="Theuns S."/>
            <person name="Devriendt B."/>
            <person name="Cox E."/>
        </authorList>
    </citation>
    <scope>NUCLEOTIDE SEQUENCE</scope>
    <source>
        <strain evidence="60">ETEC4085</strain>
    </source>
</reference>
<evidence type="ECO:0000313" key="12">
    <source>
        <dbReference type="EMBL" id="EFI0215401.1"/>
    </source>
</evidence>
<dbReference type="EMBL" id="RROO01000009">
    <property type="protein sequence ID" value="TJF69442.1"/>
    <property type="molecule type" value="Genomic_DNA"/>
</dbReference>
<dbReference type="Proteomes" id="UP000543257">
    <property type="component" value="Unassembled WGS sequence"/>
</dbReference>
<dbReference type="Proteomes" id="UP000542214">
    <property type="component" value="Unassembled WGS sequence"/>
</dbReference>
<reference evidence="29 92" key="24">
    <citation type="submission" date="2019-11" db="EMBL/GenBank/DDBJ databases">
        <title>Whole genome sequence analysis of environmental Escherichia coli from the feces of straw-necked ibis (Threskiornis spinicollis) nesting on inland wetlands.</title>
        <authorList>
            <person name="Wyrsch E.R."/>
            <person name="Roy Chowdhury P."/>
            <person name="Wallis L."/>
            <person name="Cummins M.L."/>
            <person name="Zingali T."/>
            <person name="Brandis K.J."/>
            <person name="Djordjevic S.P."/>
        </authorList>
    </citation>
    <scope>NUCLEOTIDE SEQUENCE [LARGE SCALE GENOMIC DNA]</scope>
    <source>
        <strain evidence="29 92">IBS12</strain>
    </source>
</reference>
<dbReference type="EMBL" id="UGFO01000006">
    <property type="protein sequence ID" value="STN13333.1"/>
    <property type="molecule type" value="Genomic_DNA"/>
</dbReference>
<dbReference type="EMBL" id="QFSS01000014">
    <property type="protein sequence ID" value="PZZ72795.1"/>
    <property type="molecule type" value="Genomic_DNA"/>
</dbReference>
<evidence type="ECO:0000313" key="18">
    <source>
        <dbReference type="EMBL" id="HAI8958841.1"/>
    </source>
</evidence>
<dbReference type="EMBL" id="JABUPJ010000014">
    <property type="protein sequence ID" value="NYQ39587.1"/>
    <property type="molecule type" value="Genomic_DNA"/>
</dbReference>
<evidence type="ECO:0000313" key="106">
    <source>
        <dbReference type="Proteomes" id="UP000543257"/>
    </source>
</evidence>
<dbReference type="EMBL" id="UGFG01000001">
    <property type="protein sequence ID" value="STM37216.1"/>
    <property type="molecule type" value="Genomic_DNA"/>
</dbReference>
<reference evidence="42" key="7">
    <citation type="submission" date="2017-03" db="EMBL/GenBank/DDBJ databases">
        <title>The mobilome is the main driver of stx2-positive O26:H11 Escherichia coli strains evolution.</title>
        <authorList>
            <person name="Delannoy S."/>
            <person name="Mariani-Kurkdjian P."/>
            <person name="Webb H.E."/>
            <person name="Bonacorsi S."/>
            <person name="Fach P."/>
        </authorList>
    </citation>
    <scope>NUCLEOTIDE SEQUENCE</scope>
    <source>
        <strain evidence="42">34870</strain>
    </source>
</reference>
<dbReference type="EMBL" id="UARS01000011">
    <property type="protein sequence ID" value="SPW56093.1"/>
    <property type="molecule type" value="Genomic_DNA"/>
</dbReference>
<dbReference type="Proteomes" id="UP000842385">
    <property type="component" value="Unassembled WGS sequence"/>
</dbReference>
<dbReference type="Proteomes" id="UP000531916">
    <property type="component" value="Unassembled WGS sequence"/>
</dbReference>
<evidence type="ECO:0000313" key="100">
    <source>
        <dbReference type="Proteomes" id="UP000531813"/>
    </source>
</evidence>
<evidence type="ECO:0000313" key="77">
    <source>
        <dbReference type="Proteomes" id="UP000281900"/>
    </source>
</evidence>
<dbReference type="EMBL" id="AASFZR010000009">
    <property type="protein sequence ID" value="EFB4531692.1"/>
    <property type="molecule type" value="Genomic_DNA"/>
</dbReference>
<evidence type="ECO:0000313" key="109">
    <source>
        <dbReference type="Proteomes" id="UP000842385"/>
    </source>
</evidence>
<reference evidence="46 107" key="38">
    <citation type="submission" date="2020-10" db="EMBL/GenBank/DDBJ databases">
        <title>Analysis of Genomes of Bacterial Isolates from Lameness Outbreaks in Broilers.</title>
        <authorList>
            <person name="Rhoads D."/>
            <person name="Ekesi N.S."/>
        </authorList>
    </citation>
    <scope>NUCLEOTIDE SEQUENCE [LARGE SCALE GENOMIC DNA]</scope>
    <source>
        <strain evidence="46 107">1409</strain>
    </source>
</reference>
<dbReference type="Proteomes" id="UP001211064">
    <property type="component" value="Unassembled WGS sequence"/>
</dbReference>
<dbReference type="Proteomes" id="UP000254429">
    <property type="component" value="Unassembled WGS sequence"/>
</dbReference>
<dbReference type="Proteomes" id="UP000540485">
    <property type="component" value="Unassembled WGS sequence"/>
</dbReference>
<organism evidence="14 98">
    <name type="scientific">Escherichia coli</name>
    <dbReference type="NCBI Taxonomy" id="562"/>
    <lineage>
        <taxon>Bacteria</taxon>
        <taxon>Pseudomonadati</taxon>
        <taxon>Pseudomonadota</taxon>
        <taxon>Gammaproteobacteria</taxon>
        <taxon>Enterobacterales</taxon>
        <taxon>Enterobacteriaceae</taxon>
        <taxon>Escherichia</taxon>
    </lineage>
</organism>
<dbReference type="Proteomes" id="UP001208624">
    <property type="component" value="Unassembled WGS sequence"/>
</dbReference>
<dbReference type="EMBL" id="CP122634">
    <property type="protein sequence ID" value="WHI02865.1"/>
    <property type="molecule type" value="Genomic_DNA"/>
</dbReference>
<dbReference type="Proteomes" id="UP000218543">
    <property type="component" value="Unassembled WGS sequence"/>
</dbReference>
<evidence type="ECO:0000313" key="21">
    <source>
        <dbReference type="EMBL" id="KPO18522.1"/>
    </source>
</evidence>
<evidence type="ECO:0000313" key="94">
    <source>
        <dbReference type="Proteomes" id="UP000517067"/>
    </source>
</evidence>
<evidence type="ECO:0000313" key="40">
    <source>
        <dbReference type="EMBL" id="OKB74111.1"/>
    </source>
</evidence>
<evidence type="ECO:0000313" key="17">
    <source>
        <dbReference type="EMBL" id="HAH1416857.1"/>
    </source>
</evidence>
<dbReference type="EMBL" id="MOHC01000036">
    <property type="protein sequence ID" value="OJN35655.1"/>
    <property type="molecule type" value="Genomic_DNA"/>
</dbReference>
<evidence type="ECO:0000313" key="50">
    <source>
        <dbReference type="EMBL" id="STJ53269.1"/>
    </source>
</evidence>
<dbReference type="EMBL" id="WTML01000011">
    <property type="protein sequence ID" value="MWK96874.1"/>
    <property type="molecule type" value="Genomic_DNA"/>
</dbReference>
<dbReference type="EMBL" id="AATJKW010000011">
    <property type="protein sequence ID" value="EFL9837179.1"/>
    <property type="molecule type" value="Genomic_DNA"/>
</dbReference>
<dbReference type="Proteomes" id="UP000521991">
    <property type="component" value="Unassembled WGS sequence"/>
</dbReference>
<reference evidence="36 89" key="32">
    <citation type="submission" date="2020-02" db="EMBL/GenBank/DDBJ databases">
        <authorList>
            <person name="Subbiah M."/>
            <person name="Call D."/>
        </authorList>
    </citation>
    <scope>NUCLEOTIDE SEQUENCE [LARGE SCALE GENOMIC DNA]</scope>
    <source>
        <strain evidence="36 89">8375wC2</strain>
    </source>
</reference>
<dbReference type="EMBL" id="UGFE01000002">
    <property type="protein sequence ID" value="STM22215.1"/>
    <property type="molecule type" value="Genomic_DNA"/>
</dbReference>
<dbReference type="EMBL" id="DABALL010000001">
    <property type="protein sequence ID" value="HAH1416857.1"/>
    <property type="molecule type" value="Genomic_DNA"/>
</dbReference>
<evidence type="ECO:0000313" key="84">
    <source>
        <dbReference type="Proteomes" id="UP000359125"/>
    </source>
</evidence>
<evidence type="ECO:0000313" key="51">
    <source>
        <dbReference type="EMBL" id="STJ78937.1"/>
    </source>
</evidence>
<evidence type="ECO:0000313" key="1">
    <source>
        <dbReference type="EMBL" id="ATP25834.1"/>
    </source>
</evidence>
<evidence type="ECO:0000313" key="74">
    <source>
        <dbReference type="Proteomes" id="UP000254785"/>
    </source>
</evidence>
<evidence type="ECO:0000313" key="93">
    <source>
        <dbReference type="Proteomes" id="UP000509796"/>
    </source>
</evidence>
<dbReference type="InterPro" id="IPR017587">
    <property type="entry name" value="YqeC"/>
</dbReference>
<dbReference type="Proteomes" id="UP000037564">
    <property type="component" value="Unassembled WGS sequence"/>
</dbReference>
<dbReference type="Proteomes" id="UP000517067">
    <property type="component" value="Unassembled WGS sequence"/>
</dbReference>
<dbReference type="EMBL" id="AASHPR010000023">
    <property type="protein sequence ID" value="EFC3525649.1"/>
    <property type="molecule type" value="Genomic_DNA"/>
</dbReference>
<evidence type="ECO:0000313" key="90">
    <source>
        <dbReference type="Proteomes" id="UP000475070"/>
    </source>
</evidence>
<dbReference type="EMBL" id="JAETYZ010000011">
    <property type="protein sequence ID" value="MBL6234568.1"/>
    <property type="molecule type" value="Genomic_DNA"/>
</dbReference>
<gene>
    <name evidence="14" type="primary">yqeC</name>
    <name evidence="42" type="ORF">ABE91_011945</name>
    <name evidence="21" type="ORF">ACU57_02050</name>
    <name evidence="59" type="ORF">BANRA_03762</name>
    <name evidence="12" type="ORF">BG944_004662</name>
    <name evidence="8" type="ORF">BGM66_000032</name>
    <name evidence="39" type="ORF">BK300_19115</name>
    <name evidence="40" type="ORF">BMT50_15690</name>
    <name evidence="7" type="ORF">BRV02_002114</name>
    <name evidence="41" type="ORF">BTQ06_14825</name>
    <name evidence="16" type="ORF">BvCmsKKP061_01368</name>
    <name evidence="4" type="ORF">C0P57_000892</name>
    <name evidence="3" type="ORF">C1Q91_001349</name>
    <name evidence="56" type="ORF">C9160_16800</name>
    <name evidence="55" type="ORF">C9194_06865</name>
    <name evidence="14" type="ORF">CF22_001503</name>
    <name evidence="48" type="ORF">CIG67_18820</name>
    <name evidence="25" type="ORF">CQ842_11145</name>
    <name evidence="1" type="ORF">CQ842_20655</name>
    <name evidence="6" type="ORF">CTR35_002810</name>
    <name evidence="43" type="ORF">CWS33_02560</name>
    <name evidence="44" type="ORF">DIV22_05195</name>
    <name evidence="2" type="ORF">E2863_03580</name>
    <name evidence="5" type="ORF">E5H86_11190</name>
    <name evidence="28" type="ORF">EIZ93_04320</name>
    <name evidence="13" type="ORF">EN85_002156</name>
    <name evidence="22" type="ORF">FOI11_01435</name>
    <name evidence="46" type="ORF">FOI11_021745</name>
    <name evidence="57" type="ORF">FV293_10180</name>
    <name evidence="58" type="ORF">FWK02_30545</name>
    <name evidence="36" type="ORF">G3V95_09295</name>
    <name evidence="38" type="ORF">G4A38_13370</name>
    <name evidence="37" type="ORF">G4A47_13985</name>
    <name evidence="10" type="ORF">GAJ12_01390</name>
    <name evidence="11" type="ORF">GNW61_04325</name>
    <name evidence="29" type="ORF">GNZ05_07510</name>
    <name evidence="9" type="ORF">GOP25_08965</name>
    <name evidence="33" type="ORF">GP944_11960</name>
    <name evidence="32" type="ORF">GP954_02480</name>
    <name evidence="31" type="ORF">GP979_22270</name>
    <name evidence="30" type="ORF">GQM21_06565</name>
    <name evidence="34" type="ORF">GRW24_20955</name>
    <name evidence="35" type="ORF">GUC01_20165</name>
    <name evidence="17" type="ORF">HHH44_000192</name>
    <name evidence="18" type="ORF">HKA49_003019</name>
    <name evidence="45" type="ORF">HX136_04480</name>
    <name evidence="23" type="ORF">IH772_17945</name>
    <name evidence="19" type="ORF">J0541_001427</name>
    <name evidence="24" type="ORF">JNA65_11635</name>
    <name evidence="47" type="ORF">JNP96_21945</name>
    <name evidence="49" type="ORF">NCTC11126_04889</name>
    <name evidence="52" type="ORF">NCTC8333_01080</name>
    <name evidence="53" type="ORF">NCTC8500_00937</name>
    <name evidence="54" type="ORF">NCTC8960_03660</name>
    <name evidence="50" type="ORF">NCTC9045_01098</name>
    <name evidence="51" type="ORF">NCTC9117_01486</name>
    <name evidence="27" type="ORF">NY836_21040</name>
    <name evidence="26" type="ORF">OFN31_11975</name>
    <name evidence="15" type="ORF">P6223_001576</name>
    <name evidence="60" type="ORF">QDW62_04680</name>
    <name evidence="20" type="ORF">WR15_12380</name>
</gene>
<evidence type="ECO:0000313" key="7">
    <source>
        <dbReference type="EMBL" id="EFG2161054.1"/>
    </source>
</evidence>
<evidence type="ECO:0000313" key="68">
    <source>
        <dbReference type="Proteomes" id="UP000233549"/>
    </source>
</evidence>
<reference evidence="17 109" key="11">
    <citation type="journal article" date="2018" name="Genome Biol.">
        <title>SKESA: strategic k-mer extension for scrupulous assemblies.</title>
        <authorList>
            <person name="Souvorov A."/>
            <person name="Agarwala R."/>
            <person name="Lipman D.J."/>
        </authorList>
    </citation>
    <scope>NUCLEOTIDE SEQUENCE [LARGE SCALE GENOMIC DNA]</scope>
    <source>
        <strain evidence="19">Escherichia coli</strain>
        <strain evidence="18 109">TW14994</strain>
        <strain evidence="17">W1_5_ERB1</strain>
    </source>
</reference>
<dbReference type="Proteomes" id="UP000303027">
    <property type="component" value="Unassembled WGS sequence"/>
</dbReference>
<protein>
    <submittedName>
        <fullName evidence="2 14">Selenium-dependent hydroxylase accessory protein</fullName>
    </submittedName>
    <submittedName>
        <fullName evidence="26">Selenium cofactor biosynthesis protein YqeC</fullName>
    </submittedName>
    <submittedName>
        <fullName evidence="1">Selenium-dependent hydroxylase accessory protein YqeC</fullName>
    </submittedName>
</protein>
<dbReference type="EMBL" id="JAAGYI010000012">
    <property type="protein sequence ID" value="NEM85701.1"/>
    <property type="molecule type" value="Genomic_DNA"/>
</dbReference>
<dbReference type="EMBL" id="AASWOY010000006">
    <property type="protein sequence ID" value="EFH6647997.1"/>
    <property type="molecule type" value="Genomic_DNA"/>
</dbReference>
<evidence type="ECO:0000313" key="91">
    <source>
        <dbReference type="Proteomes" id="UP000480485"/>
    </source>
</evidence>
<evidence type="ECO:0000313" key="28">
    <source>
        <dbReference type="EMBL" id="MQK23548.1"/>
    </source>
</evidence>
<dbReference type="Proteomes" id="UP000050556">
    <property type="component" value="Unassembled WGS sequence"/>
</dbReference>
<dbReference type="EMBL" id="VSBS01001750">
    <property type="protein sequence ID" value="TXS97946.1"/>
    <property type="molecule type" value="Genomic_DNA"/>
</dbReference>
<dbReference type="EMBL" id="AASWKX010000001">
    <property type="protein sequence ID" value="EFH6163707.1"/>
    <property type="molecule type" value="Genomic_DNA"/>
</dbReference>
<evidence type="ECO:0000313" key="23">
    <source>
        <dbReference type="EMBL" id="MBE0979162.1"/>
    </source>
</evidence>
<evidence type="ECO:0000313" key="30">
    <source>
        <dbReference type="EMBL" id="MWK96874.1"/>
    </source>
</evidence>
<dbReference type="PATRIC" id="fig|562.10471.peg.3230"/>
<reference evidence="70 71" key="14">
    <citation type="submission" date="2018-06" db="EMBL/GenBank/DDBJ databases">
        <authorList>
            <consortium name="Pathogen Informatics"/>
            <person name="Doyle S."/>
        </authorList>
    </citation>
    <scope>NUCLEOTIDE SEQUENCE [LARGE SCALE GENOMIC DNA]</scope>
    <source>
        <strain evidence="49 70">NCTC11126</strain>
        <strain evidence="52 73">NCTC8333</strain>
        <strain evidence="53 71">NCTC8500</strain>
        <strain evidence="54 75">NCTC8960</strain>
        <strain evidence="50 72">NCTC9045</strain>
        <strain evidence="51 74">NCTC9117</strain>
    </source>
</reference>
<evidence type="ECO:0000313" key="69">
    <source>
        <dbReference type="Proteomes" id="UP000248865"/>
    </source>
</evidence>
<reference evidence="25 67" key="33">
    <citation type="submission" date="2020-06" db="EMBL/GenBank/DDBJ databases">
        <title>Genomic analysis of Escherichia coli Ec98 resistant to antibiotic.</title>
        <authorList>
            <person name="Campos L."/>
        </authorList>
    </citation>
    <scope>NUCLEOTIDE SEQUENCE [LARGE SCALE GENOMIC DNA]</scope>
    <source>
        <strain evidence="25 67">UFU_EC98</strain>
    </source>
</reference>
<evidence type="ECO:0000313" key="43">
    <source>
        <dbReference type="EMBL" id="PKD91898.1"/>
    </source>
</evidence>
<evidence type="ECO:0000313" key="103">
    <source>
        <dbReference type="Proteomes" id="UP000537181"/>
    </source>
</evidence>
<dbReference type="Proteomes" id="UP000538406">
    <property type="component" value="Unassembled WGS sequence"/>
</dbReference>
<dbReference type="Proteomes" id="UP000254503">
    <property type="component" value="Unassembled WGS sequence"/>
</dbReference>
<dbReference type="Proteomes" id="UP000490727">
    <property type="component" value="Unassembled WGS sequence"/>
</dbReference>
<evidence type="ECO:0000313" key="9">
    <source>
        <dbReference type="EMBL" id="EFH5892369.1"/>
    </source>
</evidence>
<reference evidence="80 81" key="20">
    <citation type="submission" date="2018-12" db="EMBL/GenBank/DDBJ databases">
        <title>Food and Water Safety Consortium.</title>
        <authorList>
            <person name="Tyson S."/>
            <person name="Peterson C.-L."/>
            <person name="Olson A."/>
            <person name="Tyler S."/>
            <person name="Cabral J."/>
            <person name="Lynch T."/>
            <person name="Knox N."/>
            <person name="Van Domselaar G."/>
            <person name="Graham M."/>
        </authorList>
    </citation>
    <scope>NUCLEOTIDE SEQUENCE [LARGE SCALE GENOMIC DNA]</scope>
    <source>
        <strain evidence="56 81">FWSEC0384</strain>
        <strain evidence="55 80">FWSEC0419</strain>
    </source>
</reference>
<evidence type="ECO:0000313" key="82">
    <source>
        <dbReference type="Proteomes" id="UP000321295"/>
    </source>
</evidence>
<evidence type="ECO:0000313" key="55">
    <source>
        <dbReference type="EMBL" id="TJF69442.1"/>
    </source>
</evidence>
<evidence type="ECO:0000313" key="41">
    <source>
        <dbReference type="EMBL" id="PAU22494.1"/>
    </source>
</evidence>
<evidence type="ECO:0000313" key="48">
    <source>
        <dbReference type="EMBL" id="RVE10486.1"/>
    </source>
</evidence>
<evidence type="ECO:0000313" key="78">
    <source>
        <dbReference type="Proteomes" id="UP000288459"/>
    </source>
</evidence>
<dbReference type="Proteomes" id="UP000250561">
    <property type="component" value="Unassembled WGS sequence"/>
</dbReference>
<reference evidence="59 76" key="19">
    <citation type="submission" date="2018-10" db="EMBL/GenBank/DDBJ databases">
        <authorList>
            <person name="Noll B N."/>
        </authorList>
    </citation>
    <scope>NUCLEOTIDE SEQUENCE [LARGE SCALE GENOMIC DNA]</scope>
    <source>
        <strain evidence="59">Ecoli022</strain>
    </source>
</reference>
<evidence type="ECO:0000313" key="29">
    <source>
        <dbReference type="EMBL" id="MUM72005.1"/>
    </source>
</evidence>
<evidence type="ECO:0000313" key="37">
    <source>
        <dbReference type="EMBL" id="NYP86306.1"/>
    </source>
</evidence>
<evidence type="ECO:0000313" key="34">
    <source>
        <dbReference type="EMBL" id="MXJ10909.1"/>
    </source>
</evidence>
<dbReference type="Proteomes" id="UP000462271">
    <property type="component" value="Unassembled WGS sequence"/>
</dbReference>
<dbReference type="EMBL" id="WTRN01000013">
    <property type="protein sequence ID" value="MWT84067.1"/>
    <property type="molecule type" value="Genomic_DNA"/>
</dbReference>
<dbReference type="EMBL" id="AASWIS010000008">
    <property type="protein sequence ID" value="EFH5892369.1"/>
    <property type="molecule type" value="Genomic_DNA"/>
</dbReference>
<evidence type="ECO:0000313" key="72">
    <source>
        <dbReference type="Proteomes" id="UP000254503"/>
    </source>
</evidence>
<dbReference type="EMBL" id="MRVZ01000048">
    <property type="protein sequence ID" value="PAU22494.1"/>
    <property type="molecule type" value="Genomic_DNA"/>
</dbReference>
<dbReference type="Proteomes" id="UP000248865">
    <property type="component" value="Unassembled WGS sequence"/>
</dbReference>
<dbReference type="Proteomes" id="UP001179946">
    <property type="component" value="Chromosome"/>
</dbReference>
<dbReference type="Proteomes" id="UP000281900">
    <property type="component" value="Chromosome"/>
</dbReference>
<dbReference type="Proteomes" id="UP000537181">
    <property type="component" value="Unassembled WGS sequence"/>
</dbReference>
<reference evidence="27" key="41">
    <citation type="submission" date="2022-08" db="EMBL/GenBank/DDBJ databases">
        <title>Genome sequencing of human pathogens.</title>
        <authorList>
            <person name="Cao X."/>
        </authorList>
    </citation>
    <scope>NUCLEOTIDE SEQUENCE</scope>
    <source>
        <strain evidence="27">EC16126</strain>
    </source>
</reference>
<reference evidence="20 62" key="3">
    <citation type="submission" date="2015-07" db="EMBL/GenBank/DDBJ databases">
        <title>Genome sequences of 64 non-O157:H7 Shiga toxin-producing Escherichia coli strains.</title>
        <authorList>
            <person name="Gonzalez-Escalona N."/>
            <person name="Toro M."/>
            <person name="Timme R."/>
            <person name="Payne J."/>
        </authorList>
    </citation>
    <scope>NUCLEOTIDE SEQUENCE [LARGE SCALE GENOMIC DNA]</scope>
    <source>
        <strain evidence="20 62">CFSAN026843</strain>
    </source>
</reference>
<dbReference type="EMBL" id="JACCJF010000009">
    <property type="protein sequence ID" value="MBZ4693594.1"/>
    <property type="molecule type" value="Genomic_DNA"/>
</dbReference>
<evidence type="ECO:0000313" key="67">
    <source>
        <dbReference type="Proteomes" id="UP000225264"/>
    </source>
</evidence>
<evidence type="ECO:0000313" key="4">
    <source>
        <dbReference type="EMBL" id="EFB4531692.1"/>
    </source>
</evidence>
<dbReference type="Proteomes" id="UP000521994">
    <property type="component" value="Unassembled WGS sequence"/>
</dbReference>
<evidence type="ECO:0000313" key="66">
    <source>
        <dbReference type="Proteomes" id="UP000218543"/>
    </source>
</evidence>
<reference evidence="2 77" key="15">
    <citation type="submission" date="2018-07" db="EMBL/GenBank/DDBJ databases">
        <title>Genomic analysis of colistin resistant EHEC isolated from cattle in Japan.</title>
        <authorList>
            <person name="Kusumoto M."/>
            <person name="Misumi W."/>
            <person name="Ogura Y."/>
            <person name="Hayashi T."/>
            <person name="Akiba M."/>
        </authorList>
    </citation>
    <scope>NUCLEOTIDE SEQUENCE [LARGE SCALE GENOMIC DNA]</scope>
    <source>
        <strain evidence="2 77">E2863</strain>
    </source>
</reference>
<evidence type="ECO:0000313" key="89">
    <source>
        <dbReference type="Proteomes" id="UP000469708"/>
    </source>
</evidence>
<reference evidence="43 68" key="10">
    <citation type="submission" date="2017-12" db="EMBL/GenBank/DDBJ databases">
        <title>Rapid rising of carbapenem-resistant Enterobacteriaceae(CRE) and emergence of colistin resistance genemcr-1 in CRE in the hospital of Henan, China.</title>
        <authorList>
            <person name="Sun Q."/>
            <person name="Zhang R."/>
            <person name="Li Y."/>
            <person name="Shen Y."/>
            <person name="Zhang Y."/>
            <person name="Yang J."/>
            <person name="Shu L."/>
            <person name="Zhou H."/>
            <person name="Wang Y."/>
            <person name="Wang B."/>
            <person name="Shen Z."/>
        </authorList>
    </citation>
    <scope>NUCLEOTIDE SEQUENCE [LARGE SCALE GENOMIC DNA]</scope>
    <source>
        <strain evidence="43 68">3512</strain>
    </source>
</reference>
<reference evidence="35 90" key="22">
    <citation type="journal article" date="2019" name="Nat. Med.">
        <title>A library of human gut bacterial isolates paired with longitudinal multiomics data enables mechanistic microbiome research.</title>
        <authorList>
            <person name="Poyet M."/>
            <person name="Groussin M."/>
            <person name="Gibbons S.M."/>
            <person name="Avila-Pacheco J."/>
            <person name="Jiang X."/>
            <person name="Kearney S.M."/>
            <person name="Perrotta A.R."/>
            <person name="Berdy B."/>
            <person name="Zhao S."/>
            <person name="Lieberman T.D."/>
            <person name="Swanson P.K."/>
            <person name="Smith M."/>
            <person name="Roesemann S."/>
            <person name="Alexander J.E."/>
            <person name="Rich S.A."/>
            <person name="Livny J."/>
            <person name="Vlamakis H."/>
            <person name="Clish C."/>
            <person name="Bullock K."/>
            <person name="Deik A."/>
            <person name="Scott J."/>
            <person name="Pierce K.A."/>
            <person name="Xavier R.J."/>
            <person name="Alm E.J."/>
        </authorList>
    </citation>
    <scope>NUCLEOTIDE SEQUENCE [LARGE SCALE GENOMIC DNA]</scope>
    <source>
        <strain evidence="35 90">BIOML-A112</strain>
    </source>
</reference>
<evidence type="ECO:0000313" key="76">
    <source>
        <dbReference type="Proteomes" id="UP000281521"/>
    </source>
</evidence>
<evidence type="ECO:0000313" key="3">
    <source>
        <dbReference type="EMBL" id="EFA9845003.1"/>
    </source>
</evidence>
<dbReference type="EMBL" id="PITP01000002">
    <property type="protein sequence ID" value="PKD91898.1"/>
    <property type="molecule type" value="Genomic_DNA"/>
</dbReference>
<evidence type="ECO:0000313" key="88">
    <source>
        <dbReference type="Proteomes" id="UP000462271"/>
    </source>
</evidence>
<reference evidence="42 61" key="2">
    <citation type="journal article" date="2015" name="Genome Announc.">
        <title>Draft Genome Sequences of Human-Pathogenic Escherichia coli O26:H11 Strains Carrying the stx2 Gene Only and Circulating in France.</title>
        <authorList>
            <person name="Delannoy S."/>
            <person name="Mariani-Kurkdjian P."/>
            <person name="Bonacorsi S."/>
            <person name="Liguori S."/>
            <person name="Ison S.A."/>
            <person name="Fach P."/>
        </authorList>
    </citation>
    <scope>NUCLEOTIDE SEQUENCE [LARGE SCALE GENOMIC DNA]</scope>
    <source>
        <strain evidence="42 61">34870</strain>
    </source>
</reference>
<reference evidence="95 96" key="31">
    <citation type="submission" date="2020-02" db="EMBL/GenBank/DDBJ databases">
        <authorList>
            <consortium name="PulseNet: The National Subtyping Network for Foodborne Disease Surveillance"/>
            <person name="Tarr C.L."/>
            <person name="Trees E."/>
            <person name="Katz L.S."/>
            <person name="Carleton-Romer H.A."/>
            <person name="Stroika S."/>
            <person name="Kucerova Z."/>
            <person name="Roache K.F."/>
            <person name="Sabol A.L."/>
            <person name="Besser J."/>
            <person name="Gerner-Smidt P."/>
        </authorList>
    </citation>
    <scope>NUCLEOTIDE SEQUENCE [LARGE SCALE GENOMIC DNA]</scope>
    <source>
        <strain evidence="12 96">2014C-3796</strain>
        <strain evidence="8 95">PNUSAE004166</strain>
    </source>
</reference>
<dbReference type="EMBL" id="DABFUC010000014">
    <property type="protein sequence ID" value="HAI8958841.1"/>
    <property type="molecule type" value="Genomic_DNA"/>
</dbReference>
<dbReference type="Proteomes" id="UP000615017">
    <property type="component" value="Unassembled WGS sequence"/>
</dbReference>
<dbReference type="Proteomes" id="UP000254785">
    <property type="component" value="Unassembled WGS sequence"/>
</dbReference>
<evidence type="ECO:0000313" key="35">
    <source>
        <dbReference type="EMBL" id="NAG21315.1"/>
    </source>
</evidence>
<dbReference type="Proteomes" id="UP000531813">
    <property type="component" value="Unassembled WGS sequence"/>
</dbReference>
<evidence type="ECO:0000313" key="53">
    <source>
        <dbReference type="EMBL" id="STM37216.1"/>
    </source>
</evidence>
<evidence type="ECO:0000313" key="108">
    <source>
        <dbReference type="Proteomes" id="UP000615017"/>
    </source>
</evidence>
<evidence type="ECO:0000313" key="80">
    <source>
        <dbReference type="Proteomes" id="UP000305093"/>
    </source>
</evidence>
<evidence type="ECO:0000313" key="98">
    <source>
        <dbReference type="Proteomes" id="UP000528504"/>
    </source>
</evidence>
<evidence type="ECO:0000313" key="75">
    <source>
        <dbReference type="Proteomes" id="UP000255057"/>
    </source>
</evidence>
<evidence type="ECO:0000313" key="19">
    <source>
        <dbReference type="EMBL" id="HBB1572543.1"/>
    </source>
</evidence>
<reference evidence="44 69" key="13">
    <citation type="submission" date="2018-05" db="EMBL/GenBank/DDBJ databases">
        <title>Genomic sequencing of EHEC O26 New European Clone.</title>
        <authorList>
            <person name="Karnisova L."/>
            <person name="Nunvar J."/>
            <person name="Marejkova M."/>
            <person name="Mellmann A."/>
            <person name="Drevinek P."/>
            <person name="Blahova K."/>
            <person name="Bielaszewska M."/>
        </authorList>
    </citation>
    <scope>NUCLEOTIDE SEQUENCE [LARGE SCALE GENOMIC DNA]</scope>
    <source>
        <strain evidence="44 69">14-391</strain>
    </source>
</reference>
<evidence type="ECO:0000313" key="58">
    <source>
        <dbReference type="EMBL" id="TXS97946.1"/>
    </source>
</evidence>
<reference evidence="22 107" key="36">
    <citation type="submission" date="2020-07" db="EMBL/GenBank/DDBJ databases">
        <title>Analysis of Genomes of Bacterial Isolates from Lameness Outbreaks in Broilers.</title>
        <authorList>
            <person name="Ekesi N.S."/>
            <person name="Alrubaye A."/>
            <person name="Rhoads D."/>
        </authorList>
    </citation>
    <scope>NUCLEOTIDE SEQUENCE [LARGE SCALE GENOMIC DNA]</scope>
    <source>
        <strain evidence="22 107">1409</strain>
    </source>
</reference>
<dbReference type="EMBL" id="AASURL010000001">
    <property type="protein sequence ID" value="EFH0363677.1"/>
    <property type="molecule type" value="Genomic_DNA"/>
</dbReference>
<dbReference type="Proteomes" id="UP000581425">
    <property type="component" value="Chromosome"/>
</dbReference>
<evidence type="ECO:0000313" key="5">
    <source>
        <dbReference type="EMBL" id="EFC2246363.1"/>
    </source>
</evidence>
<dbReference type="Proteomes" id="UP000225264">
    <property type="component" value="Unassembled WGS sequence"/>
</dbReference>
<evidence type="ECO:0000313" key="22">
    <source>
        <dbReference type="EMBL" id="MBA6238703.1"/>
    </source>
</evidence>
<evidence type="ECO:0000313" key="64">
    <source>
        <dbReference type="Proteomes" id="UP000184077"/>
    </source>
</evidence>
<dbReference type="Proteomes" id="UP000447081">
    <property type="component" value="Unassembled WGS sequence"/>
</dbReference>
<dbReference type="EMBL" id="LDXE02000002">
    <property type="protein sequence ID" value="PBN75764.1"/>
    <property type="molecule type" value="Genomic_DNA"/>
</dbReference>
<dbReference type="EMBL" id="JACGTG010000001">
    <property type="protein sequence ID" value="MBA6238703.1"/>
    <property type="molecule type" value="Genomic_DNA"/>
</dbReference>
<dbReference type="EMBL" id="JAOVKC010000012">
    <property type="protein sequence ID" value="MCV5622478.1"/>
    <property type="molecule type" value="Genomic_DNA"/>
</dbReference>
<reference evidence="39 64" key="4">
    <citation type="submission" date="2016-10" db="EMBL/GenBank/DDBJ databases">
        <title>Comprehensive resistome analysis reveals the prevalence of NDM and MCR-1 in Chinese poultry production.</title>
        <authorList>
            <person name="Wang Y."/>
            <person name="Zhang R."/>
            <person name="Li J."/>
            <person name="Wu Z."/>
            <person name="Wenjuan Y."/>
            <person name="Schwarz S."/>
            <person name="Tyrrell J."/>
            <person name="Zheng Y."/>
            <person name="Wang S."/>
            <person name="Shen Z."/>
            <person name="Liu Z."/>
            <person name="Lei L."/>
            <person name="Li M."/>
            <person name="Zhang Q."/>
            <person name="Wu C."/>
            <person name="Zhang Q."/>
            <person name="Wu Y."/>
            <person name="Walsh T."/>
            <person name="Shen J."/>
        </authorList>
    </citation>
    <scope>NUCLEOTIDE SEQUENCE [LARGE SCALE GENOMIC DNA]</scope>
    <source>
        <strain evidence="39 64">574</strain>
    </source>
</reference>
<dbReference type="EMBL" id="CP063369">
    <property type="protein sequence ID" value="QOY30985.1"/>
    <property type="molecule type" value="Genomic_DNA"/>
</dbReference>
<dbReference type="EMBL" id="JANWOR010000647">
    <property type="protein sequence ID" value="MDA4179815.1"/>
    <property type="molecule type" value="Genomic_DNA"/>
</dbReference>
<dbReference type="EMBL" id="AASXRC010000038">
    <property type="protein sequence ID" value="EFI0215401.1"/>
    <property type="molecule type" value="Genomic_DNA"/>
</dbReference>
<dbReference type="Proteomes" id="UP000255057">
    <property type="component" value="Unassembled WGS sequence"/>
</dbReference>
<dbReference type="Proteomes" id="UP000233549">
    <property type="component" value="Unassembled WGS sequence"/>
</dbReference>
<dbReference type="InterPro" id="IPR036565">
    <property type="entry name" value="Mur-like_cat_sf"/>
</dbReference>
<dbReference type="RefSeq" id="WP_001298920.1">
    <property type="nucleotide sequence ID" value="NZ_AP018796.1"/>
</dbReference>
<dbReference type="Proteomes" id="UP000288459">
    <property type="component" value="Unassembled WGS sequence"/>
</dbReference>
<dbReference type="EMBL" id="WXKQ01000016">
    <property type="protein sequence ID" value="NAG21315.1"/>
    <property type="molecule type" value="Genomic_DNA"/>
</dbReference>
<dbReference type="EMBL" id="JABUPU010000017">
    <property type="protein sequence ID" value="NYP86306.1"/>
    <property type="molecule type" value="Genomic_DNA"/>
</dbReference>
<reference evidence="45" key="28">
    <citation type="journal article" date="2020" name="Int. J. Antimicrob. Agents">
        <title>Identification and characterisation of fosfomycin resistance in Escherichia coli urinary tract infection isolates from Australia.</title>
        <authorList>
            <person name="Mowlaboccus S."/>
            <person name="Daley D."/>
            <person name="Pang S."/>
            <person name="Gottlieb T."/>
            <person name="Merlino J."/>
            <person name="Nimmo G.R."/>
            <person name="George N."/>
            <person name="Korman T.M."/>
            <person name="Streitberg R."/>
            <person name="Robson J."/>
            <person name="Peachey G."/>
            <person name="Collignon P."/>
            <person name="Bradbury S."/>
            <person name="Colombi E."/>
            <person name="Ramsay J.P."/>
            <person name="Rogers B.A."/>
            <person name="Coombs G.W."/>
        </authorList>
    </citation>
    <scope>NUCLEOTIDE SEQUENCE</scope>
    <source>
        <strain evidence="45">EC2</strain>
    </source>
</reference>
<evidence type="ECO:0000313" key="95">
    <source>
        <dbReference type="Proteomes" id="UP000521991"/>
    </source>
</evidence>
<dbReference type="EMBL" id="LDYI01000024">
    <property type="protein sequence ID" value="KPO18522.1"/>
    <property type="molecule type" value="Genomic_DNA"/>
</dbReference>
<evidence type="ECO:0000313" key="87">
    <source>
        <dbReference type="Proteomes" id="UP000447081"/>
    </source>
</evidence>
<dbReference type="EMBL" id="BFXY01000047">
    <property type="protein sequence ID" value="GDH35266.1"/>
    <property type="molecule type" value="Genomic_DNA"/>
</dbReference>
<evidence type="ECO:0000313" key="97">
    <source>
        <dbReference type="Proteomes" id="UP000523388"/>
    </source>
</evidence>
<evidence type="ECO:0000313" key="47">
    <source>
        <dbReference type="EMBL" id="QRZ96463.1"/>
    </source>
</evidence>
<dbReference type="Proteomes" id="UP000254718">
    <property type="component" value="Unassembled WGS sequence"/>
</dbReference>
<reference evidence="82 83" key="23">
    <citation type="submission" date="2019-08" db="EMBL/GenBank/DDBJ databases">
        <title>Whole genome analysis of cultivated E. coli strains isolated from CD patients and healthy donors.</title>
        <authorList>
            <person name="Siniagina M.N."/>
            <person name="Markelova M.I."/>
            <person name="Laikov A.V."/>
            <person name="Boulygina E.A."/>
            <person name="Khusnutdinova D.R."/>
            <person name="Kharchenko A."/>
            <person name="Grigoryeva T.V."/>
        </authorList>
    </citation>
    <scope>NUCLEOTIDE SEQUENCE [LARGE SCALE GENOMIC DNA]</scope>
    <source>
        <strain evidence="57 82">1_45_11</strain>
        <strain evidence="58 83">3_77_5</strain>
    </source>
</reference>
<sequence length="256" mass="28103">MKSIVDPSALVIDLGAQKRPTVISVVGAGGKTSLLFWLAELLQASGRRVLITTTTHMFMPTSHWPVVFCRDPAMLPHASLTSPISFCFHSWKANQGKVQGFTPEAIDALVQRPECDVILIEADGSRGMPLKAPDEHEPCIPKSSCCVIAVMGGHTLGAKVSTENVHRWSQFADITGLTPDATLQLSDLVALVRHPQGAFKNVPQGCRRVWFINRFSQCENAIAQSELLQPLQQHDVEAIWLGDIQEHPAIARRFVN</sequence>
<dbReference type="EMBL" id="WOET01000004">
    <property type="protein sequence ID" value="MUM72005.1"/>
    <property type="molecule type" value="Genomic_DNA"/>
</dbReference>
<dbReference type="Proteomes" id="UP000321295">
    <property type="component" value="Unassembled WGS sequence"/>
</dbReference>
<evidence type="ECO:0000313" key="105">
    <source>
        <dbReference type="Proteomes" id="UP000542214"/>
    </source>
</evidence>
<evidence type="ECO:0000313" key="99">
    <source>
        <dbReference type="Proteomes" id="UP000530628"/>
    </source>
</evidence>
<evidence type="ECO:0000313" key="25">
    <source>
        <dbReference type="EMBL" id="MBZ4693594.1"/>
    </source>
</evidence>
<dbReference type="EMBL" id="WTRX01000014">
    <property type="protein sequence ID" value="MWU31495.1"/>
    <property type="molecule type" value="Genomic_DNA"/>
</dbReference>
<reference evidence="23" key="37">
    <citation type="submission" date="2020-09" db="EMBL/GenBank/DDBJ databases">
        <title>Emerging polyconal dissemination of OXA-244-producing E. coli in France.</title>
        <authorList>
            <person name="Emeraud C."/>
            <person name="Girlich D."/>
            <person name="Bonnin R.A."/>
            <person name="Jousset A.B."/>
            <person name="Naas T."/>
            <person name="Dortet L."/>
        </authorList>
    </citation>
    <scope>NUCLEOTIDE SEQUENCE</scope>
    <source>
        <strain evidence="23">225E3</strain>
    </source>
</reference>
<dbReference type="EMBL" id="CP024092">
    <property type="protein sequence ID" value="ATP25834.1"/>
    <property type="molecule type" value="Genomic_DNA"/>
</dbReference>
<dbReference type="EMBL" id="WUIG01000628">
    <property type="protein sequence ID" value="MXJ10909.1"/>
    <property type="molecule type" value="Genomic_DNA"/>
</dbReference>
<evidence type="ECO:0000313" key="54">
    <source>
        <dbReference type="EMBL" id="STN13333.1"/>
    </source>
</evidence>
<evidence type="ECO:0000313" key="83">
    <source>
        <dbReference type="Proteomes" id="UP000321461"/>
    </source>
</evidence>
<dbReference type="Proteomes" id="UP000870292">
    <property type="component" value="Unassembled WGS sequence"/>
</dbReference>
<reference evidence="93" key="34">
    <citation type="submission" date="2020-06" db="EMBL/GenBank/DDBJ databases">
        <title>Identification and Characterisation of Fosfomycin Resistance in Escherichia coli Urinary Tract Infection Isolates from Australia.</title>
        <authorList>
            <person name="Mowlaboccus S."/>
            <person name="Daley D."/>
            <person name="Pang S."/>
            <person name="Gottlieb T."/>
            <person name="Nimmo G.R."/>
            <person name="George N."/>
            <person name="Korman T.M."/>
            <person name="Strietberg R."/>
            <person name="Robson J."/>
            <person name="Peachey G."/>
            <person name="Collignon P."/>
            <person name="Bradbury S."/>
            <person name="Colombi E."/>
            <person name="Ramsay J.P."/>
            <person name="Rogers B.A."/>
            <person name="Coombs G.W."/>
        </authorList>
    </citation>
    <scope>NUCLEOTIDE SEQUENCE [LARGE SCALE GENOMIC DNA]</scope>
    <source>
        <strain evidence="93">EC2</strain>
    </source>
</reference>
<evidence type="ECO:0000313" key="65">
    <source>
        <dbReference type="Proteomes" id="UP000186595"/>
    </source>
</evidence>
<evidence type="ECO:0000313" key="70">
    <source>
        <dbReference type="Proteomes" id="UP000250561"/>
    </source>
</evidence>
<dbReference type="Proteomes" id="UP000475070">
    <property type="component" value="Unassembled WGS sequence"/>
</dbReference>
<evidence type="ECO:0000313" key="16">
    <source>
        <dbReference type="EMBL" id="GDH35266.1"/>
    </source>
</evidence>
<reference evidence="17" key="17">
    <citation type="submission" date="2018-08" db="EMBL/GenBank/DDBJ databases">
        <authorList>
            <consortium name="NCBI Pathogen Detection Project"/>
        </authorList>
    </citation>
    <scope>NUCLEOTIDE SEQUENCE</scope>
    <source>
        <strain evidence="19">Escherichia coli</strain>
        <strain evidence="18">TW14994</strain>
        <strain evidence="17">W1_5_ERB1</strain>
    </source>
</reference>
<reference evidence="16 79" key="12">
    <citation type="submission" date="2018-04" db="EMBL/GenBank/DDBJ databases">
        <title>Large scale genomics of bovine and human commensal E. coli to reveal the emerging process of EHEC.</title>
        <authorList>
            <person name="Arimizu Y."/>
            <person name="Ogura Y."/>
        </authorList>
    </citation>
    <scope>NUCLEOTIDE SEQUENCE [LARGE SCALE GENOMIC DNA]</scope>
    <source>
        <strain evidence="16 79">KK-P061</strain>
    </source>
</reference>
<evidence type="ECO:0000313" key="39">
    <source>
        <dbReference type="EMBL" id="OJN35655.1"/>
    </source>
</evidence>
<evidence type="ECO:0000313" key="2">
    <source>
        <dbReference type="EMBL" id="BBF55036.1"/>
    </source>
</evidence>
<dbReference type="Proteomes" id="UP000523388">
    <property type="component" value="Unassembled WGS sequence"/>
</dbReference>
<dbReference type="Proteomes" id="UP000305093">
    <property type="component" value="Unassembled WGS sequence"/>
</dbReference>
<dbReference type="EMBL" id="JACZOI010000049">
    <property type="protein sequence ID" value="MBE0979162.1"/>
    <property type="molecule type" value="Genomic_DNA"/>
</dbReference>
<dbReference type="EMBL" id="VRXD01000012">
    <property type="protein sequence ID" value="TXQ34964.1"/>
    <property type="molecule type" value="Genomic_DNA"/>
</dbReference>
<reference evidence="40 65" key="5">
    <citation type="submission" date="2016-11" db="EMBL/GenBank/DDBJ databases">
        <title>Draft genome sequences of five Shigatoxin-producing Escherichia coli isolates harboring the new recently described Subtilase cytotoxin allelic variant subAB2-3.</title>
        <authorList>
            <person name="Tasara T."/>
            <person name="Fierz L."/>
            <person name="Klumpp J."/>
            <person name="Schmidt H."/>
            <person name="Stephan R."/>
        </authorList>
    </citation>
    <scope>NUCLEOTIDE SEQUENCE [LARGE SCALE GENOMIC DNA]</scope>
    <source>
        <strain evidence="40 65">453</strain>
    </source>
</reference>
<evidence type="ECO:0000313" key="104">
    <source>
        <dbReference type="Proteomes" id="UP000538406"/>
    </source>
</evidence>
<dbReference type="EMBL" id="ABLFQU030000013">
    <property type="protein sequence ID" value="EMM0025051.1"/>
    <property type="molecule type" value="Genomic_DNA"/>
</dbReference>
<evidence type="ECO:0000313" key="73">
    <source>
        <dbReference type="Proteomes" id="UP000254718"/>
    </source>
</evidence>
<evidence type="ECO:0000313" key="56">
    <source>
        <dbReference type="EMBL" id="TJH20105.1"/>
    </source>
</evidence>
<evidence type="ECO:0000313" key="10">
    <source>
        <dbReference type="EMBL" id="EFH6163707.1"/>
    </source>
</evidence>
<dbReference type="NCBIfam" id="TIGR03172">
    <property type="entry name" value="selenium cofactor biosynthesis protein YqeC"/>
    <property type="match status" value="1"/>
</dbReference>
<dbReference type="Proteomes" id="UP000186595">
    <property type="component" value="Unassembled WGS sequence"/>
</dbReference>
<evidence type="ECO:0000313" key="61">
    <source>
        <dbReference type="Proteomes" id="UP000036331"/>
    </source>
</evidence>
<dbReference type="EMBL" id="WTQQ01000655">
    <property type="protein sequence ID" value="MWR90992.1"/>
    <property type="molecule type" value="Genomic_DNA"/>
</dbReference>
<dbReference type="EMBL" id="NPIM01000151">
    <property type="protein sequence ID" value="RVE10486.1"/>
    <property type="molecule type" value="Genomic_DNA"/>
</dbReference>
<dbReference type="GeneID" id="93779126"/>
<evidence type="ECO:0000313" key="42">
    <source>
        <dbReference type="EMBL" id="PBN75764.1"/>
    </source>
</evidence>
<dbReference type="Proteomes" id="UP000469708">
    <property type="component" value="Unassembled WGS sequence"/>
</dbReference>
<reference evidence="48 78" key="8">
    <citation type="submission" date="2017-08" db="EMBL/GenBank/DDBJ databases">
        <title>Sequencing of Escherichia coli CCPM 6219.</title>
        <authorList>
            <person name="Liu S.-L."/>
            <person name="Zhou Y.-J."/>
            <person name="Zhao M.-F."/>
        </authorList>
    </citation>
    <scope>NUCLEOTIDE SEQUENCE [LARGE SCALE GENOMIC DNA]</scope>
    <source>
        <strain evidence="48 78">CCPM 6219</strain>
    </source>
</reference>
<evidence type="ECO:0000313" key="86">
    <source>
        <dbReference type="Proteomes" id="UP000441160"/>
    </source>
</evidence>
<name>A0A024LAT8_ECOLX</name>
<evidence type="ECO:0000313" key="85">
    <source>
        <dbReference type="Proteomes" id="UP000436482"/>
    </source>
</evidence>
<evidence type="ECO:0000313" key="11">
    <source>
        <dbReference type="EMBL" id="EFH6647997.1"/>
    </source>
</evidence>
<dbReference type="Proteomes" id="UP000844228">
    <property type="component" value="Unassembled WGS sequence"/>
</dbReference>
<dbReference type="Proteomes" id="UP000321461">
    <property type="component" value="Unassembled WGS sequence"/>
</dbReference>
<reference evidence="7 102" key="30">
    <citation type="submission" date="2020-02" db="EMBL/GenBank/DDBJ databases">
        <authorList>
            <person name="Ashton P.M."/>
            <person name="Dallman T."/>
            <person name="Nair S."/>
            <person name="De Pinna E."/>
            <person name="Peters T."/>
            <person name="Grant K."/>
        </authorList>
    </citation>
    <scope>NUCLEOTIDE SEQUENCE [LARGE SCALE GENOMIC DNA]</scope>
    <source>
        <strain evidence="7 102">188143</strain>
    </source>
</reference>
<evidence type="ECO:0000313" key="62">
    <source>
        <dbReference type="Proteomes" id="UP000037564"/>
    </source>
</evidence>
<evidence type="ECO:0000313" key="33">
    <source>
        <dbReference type="EMBL" id="MWU31495.1"/>
    </source>
</evidence>
<proteinExistence type="predicted"/>
<evidence type="ECO:0000313" key="81">
    <source>
        <dbReference type="Proteomes" id="UP000306700"/>
    </source>
</evidence>
<evidence type="ECO:0000313" key="102">
    <source>
        <dbReference type="Proteomes" id="UP000534332"/>
    </source>
</evidence>
<evidence type="ECO:0000313" key="71">
    <source>
        <dbReference type="Proteomes" id="UP000254429"/>
    </source>
</evidence>
<dbReference type="Proteomes" id="UP000184077">
    <property type="component" value="Unassembled WGS sequence"/>
</dbReference>
<reference evidence="21 63" key="1">
    <citation type="journal article" date="2015" name="Front. Microbiol.">
        <title>Genetic determinants of heat resistance in Escherichia coli.</title>
        <authorList>
            <person name="Mercer R.G."/>
            <person name="Zheng J."/>
            <person name="Garcia-Hernandez R."/>
            <person name="Ruan L."/>
            <person name="Ganzle M.G."/>
            <person name="McMullen L.M."/>
        </authorList>
    </citation>
    <scope>NUCLEOTIDE SEQUENCE [LARGE SCALE GENOMIC DNA]</scope>
    <source>
        <strain evidence="21 63">AW1.3</strain>
    </source>
</reference>
<dbReference type="EMBL" id="CP058571">
    <property type="protein sequence ID" value="QLG56211.1"/>
    <property type="molecule type" value="Genomic_DNA"/>
</dbReference>
<evidence type="ECO:0000313" key="60">
    <source>
        <dbReference type="EMBL" id="WHI02865.1"/>
    </source>
</evidence>
<reference evidence="37 94" key="29">
    <citation type="journal article" date="2020" name="J. Appl. Microbiol.">
        <title>Genetic characterization of Shigatoxigenic and enteropathogenic Escherichia coli O80:H2 from diarrheic and septicemic calves and relatedness to human Shigatoxigenic E. coli O80:H2.</title>
        <authorList>
            <person name="Habets A."/>
            <person name="Crombe F."/>
            <person name="Nakamura K."/>
            <person name="Guerin V."/>
            <person name="De Rauw K."/>
            <person name="Pierard D."/>
            <person name="Saulmont M."/>
            <person name="Hayashi T."/>
            <person name="Mainil J.G."/>
            <person name="Thiry D."/>
        </authorList>
    </citation>
    <scope>NUCLEOTIDE SEQUENCE [LARGE SCALE GENOMIC DNA]</scope>
    <source>
        <strain evidence="38">EH3306</strain>
        <strain evidence="37 94">EH3307</strain>
    </source>
</reference>
<dbReference type="EMBL" id="AATJQG010000004">
    <property type="protein sequence ID" value="EFM0515526.1"/>
    <property type="molecule type" value="Genomic_DNA"/>
</dbReference>
<evidence type="ECO:0000313" key="6">
    <source>
        <dbReference type="EMBL" id="EFC3525649.1"/>
    </source>
</evidence>
<dbReference type="Proteomes" id="UP000306700">
    <property type="component" value="Unassembled WGS sequence"/>
</dbReference>
<reference evidence="85 86" key="27">
    <citation type="submission" date="2019-12" db="EMBL/GenBank/DDBJ databases">
        <title>Enteriobacteria Tanzani isolates_8377-8380.</title>
        <authorList>
            <person name="Subbiah M."/>
            <person name="Call D."/>
        </authorList>
    </citation>
    <scope>NUCLEOTIDE SEQUENCE [LARGE SCALE GENOMIC DNA]</scope>
    <source>
        <strain evidence="33 86">8378wB3</strain>
        <strain evidence="32 91">8378wC7</strain>
        <strain evidence="31 85">8379wE6</strain>
    </source>
</reference>
<dbReference type="EMBL" id="AASCJS010000005">
    <property type="protein sequence ID" value="EFA9845003.1"/>
    <property type="molecule type" value="Genomic_DNA"/>
</dbReference>
<evidence type="ECO:0000313" key="79">
    <source>
        <dbReference type="Proteomes" id="UP000303027"/>
    </source>
</evidence>
<dbReference type="EMBL" id="AASSGK010000010">
    <property type="protein sequence ID" value="EFG2161054.1"/>
    <property type="molecule type" value="Genomic_DNA"/>
</dbReference>
<reference evidence="47" key="40">
    <citation type="submission" date="2021-02" db="EMBL/GenBank/DDBJ databases">
        <title>Co-localization of colistin and carbapenem -resistance genes on a novel transferable IncHI2 plasmid in Escherichia coli from chicken-origin.</title>
        <authorList>
            <person name="Hoffmann M."/>
            <person name="Balkey M."/>
            <person name="Ronco T."/>
            <person name="Hendriksen R.S."/>
        </authorList>
    </citation>
    <scope>NUCLEOTIDE SEQUENCE</scope>
    <source>
        <strain evidence="47">CFSAN083829</strain>
    </source>
</reference>
<dbReference type="Proteomes" id="UP000359125">
    <property type="component" value="Unassembled WGS sequence"/>
</dbReference>
<dbReference type="SUPFAM" id="SSF53623">
    <property type="entry name" value="MurD-like peptide ligases, catalytic domain"/>
    <property type="match status" value="1"/>
</dbReference>
<evidence type="ECO:0000313" key="38">
    <source>
        <dbReference type="EMBL" id="NYQ39587.1"/>
    </source>
</evidence>
<evidence type="ECO:0000313" key="13">
    <source>
        <dbReference type="EMBL" id="EFL9837179.1"/>
    </source>
</evidence>
<evidence type="ECO:0000313" key="49">
    <source>
        <dbReference type="EMBL" id="SPW56093.1"/>
    </source>
</evidence>
<evidence type="ECO:0000313" key="15">
    <source>
        <dbReference type="EMBL" id="EMM0025051.1"/>
    </source>
</evidence>
<evidence type="ECO:0000313" key="31">
    <source>
        <dbReference type="EMBL" id="MWR90992.1"/>
    </source>
</evidence>
<evidence type="ECO:0000313" key="96">
    <source>
        <dbReference type="Proteomes" id="UP000521994"/>
    </source>
</evidence>
<dbReference type="GO" id="GO:0005524">
    <property type="term" value="F:ATP binding"/>
    <property type="evidence" value="ECO:0007669"/>
    <property type="project" value="InterPro"/>
</dbReference>
<dbReference type="Proteomes" id="UP000509796">
    <property type="component" value="Chromosome"/>
</dbReference>
<dbReference type="Proteomes" id="UP000581425">
    <property type="component" value="Unassembled WGS sequence"/>
</dbReference>
<dbReference type="EMBL" id="RRNI01000017">
    <property type="protein sequence ID" value="TJH20105.1"/>
    <property type="molecule type" value="Genomic_DNA"/>
</dbReference>
<reference evidence="41 66" key="6">
    <citation type="submission" date="2016-12" db="EMBL/GenBank/DDBJ databases">
        <title>Real-Time Genomic Investigation Underlying the Public Health Response to a Shiga Toxin-Producing Escherichia Coli O26:H11 Outbreak in a Nursery.</title>
        <authorList>
            <person name="Ferdous M."/>
            <person name="Moran-Gilad J."/>
            <person name="Rossen J.W."/>
            <person name="Gdalevich M."/>
        </authorList>
    </citation>
    <scope>NUCLEOTIDE SEQUENCE [LARGE SCALE GENOMIC DNA]</scope>
    <source>
        <strain evidence="41 66">STEC 514-2</strain>
    </source>
</reference>
<evidence type="ECO:0000313" key="92">
    <source>
        <dbReference type="Proteomes" id="UP000490727"/>
    </source>
</evidence>
<reference evidence="30 88" key="25">
    <citation type="submission" date="2019-12" db="EMBL/GenBank/DDBJ databases">
        <title>Enteriobacteria Tanzani isolates_10432.</title>
        <authorList>
            <person name="Subbiah M."/>
            <person name="Call D."/>
        </authorList>
    </citation>
    <scope>NUCLEOTIDE SEQUENCE [LARGE SCALE GENOMIC DNA]</scope>
    <source>
        <strain evidence="30 88">10432wG8</strain>
    </source>
</reference>
<dbReference type="Proteomes" id="UP000281521">
    <property type="component" value="Unassembled WGS sequence"/>
</dbReference>
<evidence type="ECO:0000313" key="14">
    <source>
        <dbReference type="EMBL" id="EFM0515526.1"/>
    </source>
</evidence>
<dbReference type="Proteomes" id="UP000530628">
    <property type="component" value="Unassembled WGS sequence"/>
</dbReference>
<dbReference type="Proteomes" id="UP000663166">
    <property type="component" value="Chromosome"/>
</dbReference>
<dbReference type="Proteomes" id="UP000036331">
    <property type="component" value="Unassembled WGS sequence"/>
</dbReference>